<dbReference type="InterPro" id="IPR029472">
    <property type="entry name" value="Copia-like_N"/>
</dbReference>
<accession>A0AAD4YS54</accession>
<dbReference type="EMBL" id="JAJFAZ020000007">
    <property type="protein sequence ID" value="KAI5318698.1"/>
    <property type="molecule type" value="Genomic_DNA"/>
</dbReference>
<organism evidence="2 3">
    <name type="scientific">Prunus dulcis</name>
    <name type="common">Almond</name>
    <name type="synonym">Amygdalus dulcis</name>
    <dbReference type="NCBI Taxonomy" id="3755"/>
    <lineage>
        <taxon>Eukaryota</taxon>
        <taxon>Viridiplantae</taxon>
        <taxon>Streptophyta</taxon>
        <taxon>Embryophyta</taxon>
        <taxon>Tracheophyta</taxon>
        <taxon>Spermatophyta</taxon>
        <taxon>Magnoliopsida</taxon>
        <taxon>eudicotyledons</taxon>
        <taxon>Gunneridae</taxon>
        <taxon>Pentapetalae</taxon>
        <taxon>rosids</taxon>
        <taxon>fabids</taxon>
        <taxon>Rosales</taxon>
        <taxon>Rosaceae</taxon>
        <taxon>Amygdaloideae</taxon>
        <taxon>Amygdaleae</taxon>
        <taxon>Prunus</taxon>
    </lineage>
</organism>
<gene>
    <name evidence="2" type="ORF">L3X38_038406</name>
</gene>
<evidence type="ECO:0000313" key="2">
    <source>
        <dbReference type="EMBL" id="KAI5318698.1"/>
    </source>
</evidence>
<reference evidence="2 3" key="1">
    <citation type="journal article" date="2022" name="G3 (Bethesda)">
        <title>Whole-genome sequence and methylome profiling of the almond [Prunus dulcis (Mill.) D.A. Webb] cultivar 'Nonpareil'.</title>
        <authorList>
            <person name="D'Amico-Willman K.M."/>
            <person name="Ouma W.Z."/>
            <person name="Meulia T."/>
            <person name="Sideli G.M."/>
            <person name="Gradziel T.M."/>
            <person name="Fresnedo-Ramirez J."/>
        </authorList>
    </citation>
    <scope>NUCLEOTIDE SEQUENCE [LARGE SCALE GENOMIC DNA]</scope>
    <source>
        <strain evidence="2">Clone GOH B32 T37-40</strain>
    </source>
</reference>
<feature type="domain" description="Retrotransposon Copia-like N-terminal" evidence="1">
    <location>
        <begin position="62"/>
        <end position="104"/>
    </location>
</feature>
<dbReference type="Pfam" id="PF14244">
    <property type="entry name" value="Retrotran_gag_3"/>
    <property type="match status" value="1"/>
</dbReference>
<sequence>MQRNSSEKKEGRLHLLQAILTRESQKWAPSHLLIRVEYGDVLLPRNDGSSTSTAQIVTIQSDNSSLFVGLTLTETNYALWSQVMEMRIAAREKLGYLIGDTPKPLELSSTYNK</sequence>
<comment type="caution">
    <text evidence="2">The sequence shown here is derived from an EMBL/GenBank/DDBJ whole genome shotgun (WGS) entry which is preliminary data.</text>
</comment>
<proteinExistence type="predicted"/>
<dbReference type="AlphaFoldDB" id="A0AAD4YS54"/>
<evidence type="ECO:0000259" key="1">
    <source>
        <dbReference type="Pfam" id="PF14244"/>
    </source>
</evidence>
<evidence type="ECO:0000313" key="3">
    <source>
        <dbReference type="Proteomes" id="UP001054821"/>
    </source>
</evidence>
<keyword evidence="3" id="KW-1185">Reference proteome</keyword>
<protein>
    <recommendedName>
        <fullName evidence="1">Retrotransposon Copia-like N-terminal domain-containing protein</fullName>
    </recommendedName>
</protein>
<name>A0AAD4YS54_PRUDU</name>
<dbReference type="Proteomes" id="UP001054821">
    <property type="component" value="Chromosome 7"/>
</dbReference>